<dbReference type="GO" id="GO:0000976">
    <property type="term" value="F:transcription cis-regulatory region binding"/>
    <property type="evidence" value="ECO:0007669"/>
    <property type="project" value="TreeGrafter"/>
</dbReference>
<evidence type="ECO:0000256" key="3">
    <source>
        <dbReference type="ARBA" id="ARBA00023163"/>
    </source>
</evidence>
<feature type="region of interest" description="Disordered" evidence="5">
    <location>
        <begin position="197"/>
        <end position="222"/>
    </location>
</feature>
<evidence type="ECO:0000313" key="7">
    <source>
        <dbReference type="EMBL" id="MBB4890531.1"/>
    </source>
</evidence>
<dbReference type="InterPro" id="IPR009057">
    <property type="entry name" value="Homeodomain-like_sf"/>
</dbReference>
<feature type="DNA-binding region" description="H-T-H motif" evidence="4">
    <location>
        <begin position="31"/>
        <end position="50"/>
    </location>
</feature>
<keyword evidence="2 4" id="KW-0238">DNA-binding</keyword>
<dbReference type="SUPFAM" id="SSF46689">
    <property type="entry name" value="Homeodomain-like"/>
    <property type="match status" value="1"/>
</dbReference>
<proteinExistence type="predicted"/>
<dbReference type="GO" id="GO:0003700">
    <property type="term" value="F:DNA-binding transcription factor activity"/>
    <property type="evidence" value="ECO:0007669"/>
    <property type="project" value="TreeGrafter"/>
</dbReference>
<keyword evidence="8" id="KW-1185">Reference proteome</keyword>
<evidence type="ECO:0000256" key="1">
    <source>
        <dbReference type="ARBA" id="ARBA00023015"/>
    </source>
</evidence>
<evidence type="ECO:0000256" key="5">
    <source>
        <dbReference type="SAM" id="MobiDB-lite"/>
    </source>
</evidence>
<feature type="compositionally biased region" description="Basic and acidic residues" evidence="5">
    <location>
        <begin position="197"/>
        <end position="208"/>
    </location>
</feature>
<dbReference type="PANTHER" id="PTHR30055:SF238">
    <property type="entry name" value="MYCOFACTOCIN BIOSYNTHESIS TRANSCRIPTIONAL REGULATOR MFTR-RELATED"/>
    <property type="match status" value="1"/>
</dbReference>
<dbReference type="AlphaFoldDB" id="A0A7W7LJ11"/>
<dbReference type="PANTHER" id="PTHR30055">
    <property type="entry name" value="HTH-TYPE TRANSCRIPTIONAL REGULATOR RUTR"/>
    <property type="match status" value="1"/>
</dbReference>
<comment type="caution">
    <text evidence="7">The sequence shown here is derived from an EMBL/GenBank/DDBJ whole genome shotgun (WGS) entry which is preliminary data.</text>
</comment>
<keyword evidence="1" id="KW-0805">Transcription regulation</keyword>
<name>A0A7W7LJ11_STRNE</name>
<dbReference type="Proteomes" id="UP000556436">
    <property type="component" value="Unassembled WGS sequence"/>
</dbReference>
<dbReference type="InterPro" id="IPR050109">
    <property type="entry name" value="HTH-type_TetR-like_transc_reg"/>
</dbReference>
<dbReference type="Gene3D" id="1.10.357.10">
    <property type="entry name" value="Tetracycline Repressor, domain 2"/>
    <property type="match status" value="1"/>
</dbReference>
<feature type="compositionally biased region" description="Polar residues" evidence="5">
    <location>
        <begin position="212"/>
        <end position="222"/>
    </location>
</feature>
<gene>
    <name evidence="7" type="ORF">FHS38_006616</name>
</gene>
<accession>A0A7W7LJ11</accession>
<evidence type="ECO:0000256" key="4">
    <source>
        <dbReference type="PROSITE-ProRule" id="PRU00335"/>
    </source>
</evidence>
<feature type="domain" description="HTH tetR-type" evidence="6">
    <location>
        <begin position="8"/>
        <end position="68"/>
    </location>
</feature>
<dbReference type="EMBL" id="JACHJG010000020">
    <property type="protein sequence ID" value="MBB4890531.1"/>
    <property type="molecule type" value="Genomic_DNA"/>
</dbReference>
<sequence>MPTGVAMRDAREQLFDAAERVLLRDGPSALTSRAVTAEAGCAKGVLHRHFADFDAFLTELVLDRIARLESQATALRGSAGTGTVAGNLADALTALFGSVALAIVALITSRDELRARLRQATTAGVPVLTEATAMIASYLTAERDVDRIAADADVDTLALTLIGTGHLLFAGREGTPPETGAVLKVVTTVIADATRDVGRARTKPDAGRLRISPNSRAQRPGS</sequence>
<organism evidence="7 8">
    <name type="scientific">Streptomyces netropsis</name>
    <name type="common">Streptoverticillium netropsis</name>
    <dbReference type="NCBI Taxonomy" id="55404"/>
    <lineage>
        <taxon>Bacteria</taxon>
        <taxon>Bacillati</taxon>
        <taxon>Actinomycetota</taxon>
        <taxon>Actinomycetes</taxon>
        <taxon>Kitasatosporales</taxon>
        <taxon>Streptomycetaceae</taxon>
        <taxon>Streptomyces</taxon>
    </lineage>
</organism>
<evidence type="ECO:0000256" key="2">
    <source>
        <dbReference type="ARBA" id="ARBA00023125"/>
    </source>
</evidence>
<evidence type="ECO:0000313" key="8">
    <source>
        <dbReference type="Proteomes" id="UP000556436"/>
    </source>
</evidence>
<dbReference type="PROSITE" id="PS50977">
    <property type="entry name" value="HTH_TETR_2"/>
    <property type="match status" value="1"/>
</dbReference>
<dbReference type="InterPro" id="IPR001647">
    <property type="entry name" value="HTH_TetR"/>
</dbReference>
<dbReference type="Pfam" id="PF00440">
    <property type="entry name" value="TetR_N"/>
    <property type="match status" value="1"/>
</dbReference>
<keyword evidence="3" id="KW-0804">Transcription</keyword>
<evidence type="ECO:0000259" key="6">
    <source>
        <dbReference type="PROSITE" id="PS50977"/>
    </source>
</evidence>
<protein>
    <submittedName>
        <fullName evidence="7">AcrR family transcriptional regulator</fullName>
    </submittedName>
</protein>
<dbReference type="RefSeq" id="WP_184739798.1">
    <property type="nucleotide sequence ID" value="NZ_JACHJG010000020.1"/>
</dbReference>
<reference evidence="7 8" key="1">
    <citation type="submission" date="2020-08" db="EMBL/GenBank/DDBJ databases">
        <title>Genomic Encyclopedia of Type Strains, Phase III (KMG-III): the genomes of soil and plant-associated and newly described type strains.</title>
        <authorList>
            <person name="Whitman W."/>
        </authorList>
    </citation>
    <scope>NUCLEOTIDE SEQUENCE [LARGE SCALE GENOMIC DNA]</scope>
    <source>
        <strain evidence="7 8">CECT 3265</strain>
    </source>
</reference>